<dbReference type="InterPro" id="IPR055288">
    <property type="entry name" value="NALCN_aux_factor_1/2"/>
</dbReference>
<evidence type="ECO:0008006" key="9">
    <source>
        <dbReference type="Google" id="ProtNLM"/>
    </source>
</evidence>
<evidence type="ECO:0000256" key="4">
    <source>
        <dbReference type="ARBA" id="ARBA00023136"/>
    </source>
</evidence>
<organism evidence="7 8">
    <name type="scientific">Periophthalmus magnuspinnatus</name>
    <dbReference type="NCBI Taxonomy" id="409849"/>
    <lineage>
        <taxon>Eukaryota</taxon>
        <taxon>Metazoa</taxon>
        <taxon>Chordata</taxon>
        <taxon>Craniata</taxon>
        <taxon>Vertebrata</taxon>
        <taxon>Euteleostomi</taxon>
        <taxon>Actinopterygii</taxon>
        <taxon>Neopterygii</taxon>
        <taxon>Teleostei</taxon>
        <taxon>Neoteleostei</taxon>
        <taxon>Acanthomorphata</taxon>
        <taxon>Gobiaria</taxon>
        <taxon>Gobiiformes</taxon>
        <taxon>Gobioidei</taxon>
        <taxon>Gobiidae</taxon>
        <taxon>Oxudercinae</taxon>
        <taxon>Periophthalmus</taxon>
    </lineage>
</organism>
<evidence type="ECO:0000256" key="2">
    <source>
        <dbReference type="ARBA" id="ARBA00022692"/>
    </source>
</evidence>
<comment type="subcellular location">
    <subcellularLocation>
        <location evidence="1">Membrane</location>
        <topology evidence="1">Multi-pass membrane protein</topology>
    </subcellularLocation>
</comment>
<dbReference type="STRING" id="409849.ENSPMGP00000016421"/>
<dbReference type="PANTHER" id="PTHR15819">
    <property type="entry name" value="TRANSMEMBRANE PROTEIN FAM155"/>
    <property type="match status" value="1"/>
</dbReference>
<dbReference type="Ensembl" id="ENSPMGT00000017531.1">
    <property type="protein sequence ID" value="ENSPMGP00000016421.1"/>
    <property type="gene ID" value="ENSPMGG00000013489.1"/>
</dbReference>
<keyword evidence="4" id="KW-0472">Membrane</keyword>
<keyword evidence="5" id="KW-0325">Glycoprotein</keyword>
<comment type="similarity">
    <text evidence="6">Belongs to the NALF family.</text>
</comment>
<dbReference type="AlphaFoldDB" id="A0A3B4AJ18"/>
<protein>
    <recommendedName>
        <fullName evidence="9">Family with sequence similarity 155 member A</fullName>
    </recommendedName>
</protein>
<dbReference type="GO" id="GO:0098703">
    <property type="term" value="P:calcium ion import across plasma membrane"/>
    <property type="evidence" value="ECO:0007669"/>
    <property type="project" value="TreeGrafter"/>
</dbReference>
<reference evidence="7" key="2">
    <citation type="submission" date="2025-09" db="UniProtKB">
        <authorList>
            <consortium name="Ensembl"/>
        </authorList>
    </citation>
    <scope>IDENTIFICATION</scope>
</reference>
<proteinExistence type="inferred from homology"/>
<evidence type="ECO:0000256" key="6">
    <source>
        <dbReference type="ARBA" id="ARBA00029445"/>
    </source>
</evidence>
<keyword evidence="3" id="KW-1133">Transmembrane helix</keyword>
<dbReference type="PANTHER" id="PTHR15819:SF9">
    <property type="entry name" value="NALCN CHANNEL AUXILIARY FACTOR 1"/>
    <property type="match status" value="1"/>
</dbReference>
<dbReference type="GO" id="GO:0005886">
    <property type="term" value="C:plasma membrane"/>
    <property type="evidence" value="ECO:0007669"/>
    <property type="project" value="TreeGrafter"/>
</dbReference>
<keyword evidence="2" id="KW-0812">Transmembrane</keyword>
<evidence type="ECO:0000313" key="7">
    <source>
        <dbReference type="Ensembl" id="ENSPMGP00000016421.1"/>
    </source>
</evidence>
<keyword evidence="8" id="KW-1185">Reference proteome</keyword>
<dbReference type="Proteomes" id="UP000261520">
    <property type="component" value="Unplaced"/>
</dbReference>
<evidence type="ECO:0000256" key="5">
    <source>
        <dbReference type="ARBA" id="ARBA00023180"/>
    </source>
</evidence>
<dbReference type="GO" id="GO:0015275">
    <property type="term" value="F:stretch-activated, monoatomic cation-selective, calcium channel activity"/>
    <property type="evidence" value="ECO:0007669"/>
    <property type="project" value="TreeGrafter"/>
</dbReference>
<evidence type="ECO:0000256" key="1">
    <source>
        <dbReference type="ARBA" id="ARBA00004141"/>
    </source>
</evidence>
<evidence type="ECO:0000313" key="8">
    <source>
        <dbReference type="Proteomes" id="UP000261520"/>
    </source>
</evidence>
<evidence type="ECO:0000256" key="3">
    <source>
        <dbReference type="ARBA" id="ARBA00022989"/>
    </source>
</evidence>
<accession>A0A3B4AJ18</accession>
<sequence>MTQGAGTCWQQEDVDGFPIWIEPARLLPDPPPCALADRGRLSWASLALLLALLSDHLWFLPGVPGVPLYPERTRAVFLDNSSTPLCDSLRDGSEGAEEPLSTNSFTFVDVDHLCGNISERSGRGGSWDVNISSLYLSFCSSYSLLDLLRGASRPDRLNCSLDALHKGPDGTCSACVAAYQRYDLHALEKYEEFEVLALKYEPGPYSVRTCMDQCKMAYKWWLCAQFFPDTSPSCGQTVPCGTSCLQVQQSCPFILIPSSHATLQRTASPSCEHQGAWLSSASPRLKLCPLLVLVILHSVLLLSHNATLLWATGEEGGANED</sequence>
<name>A0A3B4AJ18_9GOBI</name>
<reference evidence="7" key="1">
    <citation type="submission" date="2025-08" db="UniProtKB">
        <authorList>
            <consortium name="Ensembl"/>
        </authorList>
    </citation>
    <scope>IDENTIFICATION</scope>
</reference>